<name>W0B7I6_9GAMM</name>
<dbReference type="HOGENOM" id="CLU_3404187_0_0_6"/>
<keyword evidence="2" id="KW-1185">Reference proteome</keyword>
<dbReference type="AlphaFoldDB" id="W0B7I6"/>
<organism evidence="1 2">
    <name type="scientific">Legionella oakridgensis ATCC 33761 = DSM 21215</name>
    <dbReference type="NCBI Taxonomy" id="1268635"/>
    <lineage>
        <taxon>Bacteria</taxon>
        <taxon>Pseudomonadati</taxon>
        <taxon>Pseudomonadota</taxon>
        <taxon>Gammaproteobacteria</taxon>
        <taxon>Legionellales</taxon>
        <taxon>Legionellaceae</taxon>
        <taxon>Legionella</taxon>
    </lineage>
</organism>
<gene>
    <name evidence="1" type="ORF">Loa_00211</name>
</gene>
<evidence type="ECO:0000313" key="1">
    <source>
        <dbReference type="EMBL" id="AHE65800.1"/>
    </source>
</evidence>
<protein>
    <submittedName>
        <fullName evidence="1">Uncharacterized protein</fullName>
    </submittedName>
</protein>
<dbReference type="KEGG" id="lok:Loa_00211"/>
<proteinExistence type="predicted"/>
<reference evidence="1 2" key="1">
    <citation type="journal article" date="2013" name="Int. J. Med. Microbiol.">
        <title>Legionella oakridgensis ATCC 33761 genome sequence and phenotypic characterization reveals its replication capacity in amoebae.</title>
        <authorList>
            <person name="Brzuszkiewicz E."/>
            <person name="Schulz T."/>
            <person name="Rydzewski K."/>
            <person name="Daniel R."/>
            <person name="Gillmaier N."/>
            <person name="Dittmann C."/>
            <person name="Holland G."/>
            <person name="Schunder E."/>
            <person name="Lautner M."/>
            <person name="Eisenreich W."/>
            <person name="Luck C."/>
            <person name="Heuner K."/>
        </authorList>
    </citation>
    <scope>NUCLEOTIDE SEQUENCE [LARGE SCALE GENOMIC DNA]</scope>
    <source>
        <strain>OR-10</strain>
        <strain evidence="2">ATCC 33761</strain>
    </source>
</reference>
<dbReference type="STRING" id="1268635.Loa_00211"/>
<dbReference type="EMBL" id="CP004006">
    <property type="protein sequence ID" value="AHE65800.1"/>
    <property type="molecule type" value="Genomic_DNA"/>
</dbReference>
<evidence type="ECO:0000313" key="2">
    <source>
        <dbReference type="Proteomes" id="UP000018838"/>
    </source>
</evidence>
<accession>W0B7I6</accession>
<sequence length="30" mass="3607">MEFLDFCKAIKESVENYNKDNGILKIAYFY</sequence>
<dbReference type="Proteomes" id="UP000018838">
    <property type="component" value="Chromosome"/>
</dbReference>